<protein>
    <submittedName>
        <fullName evidence="2">Uncharacterized protein</fullName>
    </submittedName>
</protein>
<dbReference type="EMBL" id="AP024601">
    <property type="protein sequence ID" value="BCU81042.1"/>
    <property type="molecule type" value="Genomic_DNA"/>
</dbReference>
<organism evidence="2 3">
    <name type="scientific">Polycladomyces abyssicola</name>
    <dbReference type="NCBI Taxonomy" id="1125966"/>
    <lineage>
        <taxon>Bacteria</taxon>
        <taxon>Bacillati</taxon>
        <taxon>Bacillota</taxon>
        <taxon>Bacilli</taxon>
        <taxon>Bacillales</taxon>
        <taxon>Thermoactinomycetaceae</taxon>
        <taxon>Polycladomyces</taxon>
    </lineage>
</organism>
<dbReference type="Proteomes" id="UP000677436">
    <property type="component" value="Chromosome"/>
</dbReference>
<sequence length="69" mass="7546">MSHTDQKSPTDMKNTATFLNVEPKEKPSNKKAGQNPQCGFNPSYYLNIVIGLCHHLDFSIGPWAVGAVA</sequence>
<reference evidence="2" key="1">
    <citation type="journal article" date="2013" name="Int. J. Syst. Evol. Microbiol.">
        <title>Polycladomyces abyssicola gen. nov., sp. nov., a thermophilic filamentous bacterium isolated from hemipelagic sediment.</title>
        <authorList>
            <person name="Tsubouchi T."/>
            <person name="Shimane Y."/>
            <person name="Mori K."/>
            <person name="Usui K."/>
            <person name="Hiraki T."/>
            <person name="Tame A."/>
            <person name="Uematsu K."/>
            <person name="Maruyama T."/>
            <person name="Hatada Y."/>
        </authorList>
    </citation>
    <scope>NUCLEOTIDE SEQUENCE</scope>
    <source>
        <strain evidence="2">JIR-001</strain>
    </source>
</reference>
<dbReference type="KEGG" id="pabs:JIR001_08250"/>
<gene>
    <name evidence="2" type="ORF">JIR001_08250</name>
</gene>
<evidence type="ECO:0000313" key="2">
    <source>
        <dbReference type="EMBL" id="BCU81042.1"/>
    </source>
</evidence>
<evidence type="ECO:0000256" key="1">
    <source>
        <dbReference type="SAM" id="MobiDB-lite"/>
    </source>
</evidence>
<feature type="compositionally biased region" description="Basic and acidic residues" evidence="1">
    <location>
        <begin position="1"/>
        <end position="10"/>
    </location>
</feature>
<reference evidence="2" key="2">
    <citation type="journal article" date="2021" name="Microbiol. Resour. Announc.">
        <title>Complete Genome Sequence of Polycladomyces abyssicola JIR-001T, Isolated from Hemipelagic Sediment in Deep Seawater.</title>
        <authorList>
            <person name="Tsubouchi T."/>
            <person name="Kaneko Y."/>
        </authorList>
    </citation>
    <scope>NUCLEOTIDE SEQUENCE</scope>
    <source>
        <strain evidence="2">JIR-001</strain>
    </source>
</reference>
<evidence type="ECO:0000313" key="3">
    <source>
        <dbReference type="Proteomes" id="UP000677436"/>
    </source>
</evidence>
<keyword evidence="3" id="KW-1185">Reference proteome</keyword>
<proteinExistence type="predicted"/>
<feature type="region of interest" description="Disordered" evidence="1">
    <location>
        <begin position="1"/>
        <end position="35"/>
    </location>
</feature>
<dbReference type="AlphaFoldDB" id="A0A8D5UD41"/>
<accession>A0A8D5UD41</accession>
<name>A0A8D5UD41_9BACL</name>